<evidence type="ECO:0000313" key="1">
    <source>
        <dbReference type="EMBL" id="KAK2557019.1"/>
    </source>
</evidence>
<dbReference type="AlphaFoldDB" id="A0AAD9Q9E1"/>
<proteinExistence type="predicted"/>
<accession>A0AAD9Q9E1</accession>
<sequence length="109" mass="12643">MAAMSCSFEPRRDFRPQSSDFAQWTAKRQFSATRCLEFAFESRGGTSDFRLQTLHNGQLRDSPQRRVVLNFTVNHSGSLQTSDFRLQTSDFRLQTSDSRLQTPDFRLQT</sequence>
<evidence type="ECO:0000313" key="2">
    <source>
        <dbReference type="Proteomes" id="UP001249851"/>
    </source>
</evidence>
<protein>
    <submittedName>
        <fullName evidence="1">Uncharacterized protein</fullName>
    </submittedName>
</protein>
<name>A0AAD9Q9E1_ACRCE</name>
<keyword evidence="2" id="KW-1185">Reference proteome</keyword>
<gene>
    <name evidence="1" type="ORF">P5673_020866</name>
</gene>
<comment type="caution">
    <text evidence="1">The sequence shown here is derived from an EMBL/GenBank/DDBJ whole genome shotgun (WGS) entry which is preliminary data.</text>
</comment>
<reference evidence="1" key="1">
    <citation type="journal article" date="2023" name="G3 (Bethesda)">
        <title>Whole genome assembly and annotation of the endangered Caribbean coral Acropora cervicornis.</title>
        <authorList>
            <person name="Selwyn J.D."/>
            <person name="Vollmer S.V."/>
        </authorList>
    </citation>
    <scope>NUCLEOTIDE SEQUENCE</scope>
    <source>
        <strain evidence="1">K2</strain>
    </source>
</reference>
<dbReference type="Proteomes" id="UP001249851">
    <property type="component" value="Unassembled WGS sequence"/>
</dbReference>
<organism evidence="1 2">
    <name type="scientific">Acropora cervicornis</name>
    <name type="common">Staghorn coral</name>
    <dbReference type="NCBI Taxonomy" id="6130"/>
    <lineage>
        <taxon>Eukaryota</taxon>
        <taxon>Metazoa</taxon>
        <taxon>Cnidaria</taxon>
        <taxon>Anthozoa</taxon>
        <taxon>Hexacorallia</taxon>
        <taxon>Scleractinia</taxon>
        <taxon>Astrocoeniina</taxon>
        <taxon>Acroporidae</taxon>
        <taxon>Acropora</taxon>
    </lineage>
</organism>
<reference evidence="1" key="2">
    <citation type="journal article" date="2023" name="Science">
        <title>Genomic signatures of disease resistance in endangered staghorn corals.</title>
        <authorList>
            <person name="Vollmer S.V."/>
            <person name="Selwyn J.D."/>
            <person name="Despard B.A."/>
            <person name="Roesel C.L."/>
        </authorList>
    </citation>
    <scope>NUCLEOTIDE SEQUENCE</scope>
    <source>
        <strain evidence="1">K2</strain>
    </source>
</reference>
<dbReference type="EMBL" id="JARQWQ010000052">
    <property type="protein sequence ID" value="KAK2557019.1"/>
    <property type="molecule type" value="Genomic_DNA"/>
</dbReference>